<dbReference type="PROSITE" id="PS00178">
    <property type="entry name" value="AA_TRNA_LIGASE_I"/>
    <property type="match status" value="1"/>
</dbReference>
<keyword evidence="7 10" id="KW-0648">Protein biosynthesis</keyword>
<dbReference type="EC" id="6.1.1.1" evidence="10"/>
<feature type="short sequence motif" description="'KMSKS' region" evidence="10">
    <location>
        <begin position="230"/>
        <end position="234"/>
    </location>
</feature>
<dbReference type="CDD" id="cd00165">
    <property type="entry name" value="S4"/>
    <property type="match status" value="1"/>
</dbReference>
<dbReference type="PANTHER" id="PTHR11766:SF1">
    <property type="entry name" value="TYROSINE--TRNA LIGASE"/>
    <property type="match status" value="1"/>
</dbReference>
<organism evidence="13 14">
    <name type="scientific">Candidatus Uhrbacteria bacterium RIFOXYC2_FULL_47_19</name>
    <dbReference type="NCBI Taxonomy" id="1802424"/>
    <lineage>
        <taxon>Bacteria</taxon>
        <taxon>Candidatus Uhriibacteriota</taxon>
    </lineage>
</organism>
<dbReference type="GO" id="GO:0003723">
    <property type="term" value="F:RNA binding"/>
    <property type="evidence" value="ECO:0007669"/>
    <property type="project" value="UniProtKB-KW"/>
</dbReference>
<name>A0A1F7WGJ3_9BACT</name>
<feature type="binding site" evidence="10">
    <location>
        <position position="233"/>
    </location>
    <ligand>
        <name>ATP</name>
        <dbReference type="ChEBI" id="CHEBI:30616"/>
    </ligand>
</feature>
<dbReference type="NCBIfam" id="TIGR00234">
    <property type="entry name" value="tyrS"/>
    <property type="match status" value="1"/>
</dbReference>
<dbReference type="InterPro" id="IPR002942">
    <property type="entry name" value="S4_RNA-bd"/>
</dbReference>
<dbReference type="SMART" id="SM00363">
    <property type="entry name" value="S4"/>
    <property type="match status" value="1"/>
</dbReference>
<dbReference type="GO" id="GO:0006437">
    <property type="term" value="P:tyrosyl-tRNA aminoacylation"/>
    <property type="evidence" value="ECO:0007669"/>
    <property type="project" value="UniProtKB-UniRule"/>
</dbReference>
<accession>A0A1F7WGJ3</accession>
<evidence type="ECO:0000256" key="11">
    <source>
        <dbReference type="PROSITE-ProRule" id="PRU00182"/>
    </source>
</evidence>
<gene>
    <name evidence="10" type="primary">tyrS</name>
    <name evidence="13" type="ORF">A2480_00335</name>
</gene>
<feature type="domain" description="RNA-binding S4" evidence="12">
    <location>
        <begin position="340"/>
        <end position="401"/>
    </location>
</feature>
<dbReference type="Gene3D" id="3.10.290.10">
    <property type="entry name" value="RNA-binding S4 domain"/>
    <property type="match status" value="1"/>
</dbReference>
<dbReference type="InterPro" id="IPR024108">
    <property type="entry name" value="Tyr-tRNA-ligase_bac_2"/>
</dbReference>
<keyword evidence="4 10" id="KW-0547">Nucleotide-binding</keyword>
<comment type="function">
    <text evidence="10">Catalyzes the attachment of tyrosine to tRNA(Tyr) in a two-step reaction: tyrosine is first activated by ATP to form Tyr-AMP and then transferred to the acceptor end of tRNA(Tyr).</text>
</comment>
<dbReference type="InterPro" id="IPR036986">
    <property type="entry name" value="S4_RNA-bd_sf"/>
</dbReference>
<keyword evidence="8 10" id="KW-0030">Aminoacyl-tRNA synthetase</keyword>
<keyword evidence="2 10" id="KW-0963">Cytoplasm</keyword>
<sequence length="402" mass="44869">MTSTTDPNALDQLMSRRVTEIISVDSLKEKLALGRPLRIKFGADPTAPDLHLGHVVPLKKLREFQDLGHTVVLIIGDYTALVGDPSGKSKTRPMLTEEEVQKNAETYLLQVGRILDVTRLEVRRNSEWFAKMSFTELIQVAAKFTVARMIERDDFEKRLKGGMDVHLHELLYPMMQAYDSVMVEADVEIGGTDQRFNILAGRELQRKMELVQQDILLLGPILVGTDGVQKMSKSLDNYIGVEDDPSDMYGKVMSIPDSALWDYWTLVTDEPDESIAEMRTACESGKMNPRDAKARLARAIVTELHSSAAADEAESRFETVFRQGGKPEEIPELAVEDGITLVDVLVMTGFVTSKGEARRVIEQGGVKVDDQVITDINALVDIKDGGTVIQKGKRHFVRLIKK</sequence>
<comment type="similarity">
    <text evidence="10">Belongs to the class-I aminoacyl-tRNA synthetase family. TyrS type 2 subfamily.</text>
</comment>
<dbReference type="PROSITE" id="PS50889">
    <property type="entry name" value="S4"/>
    <property type="match status" value="1"/>
</dbReference>
<comment type="caution">
    <text evidence="13">The sequence shown here is derived from an EMBL/GenBank/DDBJ whole genome shotgun (WGS) entry which is preliminary data.</text>
</comment>
<dbReference type="FunFam" id="3.40.50.620:FF:000061">
    <property type="entry name" value="Tyrosine--tRNA ligase"/>
    <property type="match status" value="1"/>
</dbReference>
<dbReference type="AlphaFoldDB" id="A0A1F7WGJ3"/>
<keyword evidence="3 10" id="KW-0436">Ligase</keyword>
<dbReference type="InterPro" id="IPR002307">
    <property type="entry name" value="Tyr-tRNA-ligase"/>
</dbReference>
<feature type="short sequence motif" description="'HIGH' region" evidence="10">
    <location>
        <begin position="45"/>
        <end position="54"/>
    </location>
</feature>
<dbReference type="SUPFAM" id="SSF52374">
    <property type="entry name" value="Nucleotidylyl transferase"/>
    <property type="match status" value="1"/>
</dbReference>
<dbReference type="SUPFAM" id="SSF55174">
    <property type="entry name" value="Alpha-L RNA-binding motif"/>
    <property type="match status" value="1"/>
</dbReference>
<dbReference type="GO" id="GO:0004831">
    <property type="term" value="F:tyrosine-tRNA ligase activity"/>
    <property type="evidence" value="ECO:0007669"/>
    <property type="project" value="UniProtKB-UniRule"/>
</dbReference>
<proteinExistence type="inferred from homology"/>
<evidence type="ECO:0000256" key="9">
    <source>
        <dbReference type="ARBA" id="ARBA00048248"/>
    </source>
</evidence>
<dbReference type="InterPro" id="IPR024088">
    <property type="entry name" value="Tyr-tRNA-ligase_bac-type"/>
</dbReference>
<dbReference type="GO" id="GO:0005524">
    <property type="term" value="F:ATP binding"/>
    <property type="evidence" value="ECO:0007669"/>
    <property type="project" value="UniProtKB-UniRule"/>
</dbReference>
<dbReference type="HAMAP" id="MF_02007">
    <property type="entry name" value="Tyr_tRNA_synth_type2"/>
    <property type="match status" value="1"/>
</dbReference>
<comment type="catalytic activity">
    <reaction evidence="9 10">
        <text>tRNA(Tyr) + L-tyrosine + ATP = L-tyrosyl-tRNA(Tyr) + AMP + diphosphate + H(+)</text>
        <dbReference type="Rhea" id="RHEA:10220"/>
        <dbReference type="Rhea" id="RHEA-COMP:9706"/>
        <dbReference type="Rhea" id="RHEA-COMP:9707"/>
        <dbReference type="ChEBI" id="CHEBI:15378"/>
        <dbReference type="ChEBI" id="CHEBI:30616"/>
        <dbReference type="ChEBI" id="CHEBI:33019"/>
        <dbReference type="ChEBI" id="CHEBI:58315"/>
        <dbReference type="ChEBI" id="CHEBI:78442"/>
        <dbReference type="ChEBI" id="CHEBI:78536"/>
        <dbReference type="ChEBI" id="CHEBI:456215"/>
        <dbReference type="EC" id="6.1.1.1"/>
    </reaction>
</comment>
<dbReference type="InterPro" id="IPR054608">
    <property type="entry name" value="SYY-like_C"/>
</dbReference>
<evidence type="ECO:0000256" key="3">
    <source>
        <dbReference type="ARBA" id="ARBA00022598"/>
    </source>
</evidence>
<dbReference type="EMBL" id="MGFG01000006">
    <property type="protein sequence ID" value="OGM01519.1"/>
    <property type="molecule type" value="Genomic_DNA"/>
</dbReference>
<dbReference type="Pfam" id="PF22421">
    <property type="entry name" value="SYY_C-terminal"/>
    <property type="match status" value="1"/>
</dbReference>
<keyword evidence="5 10" id="KW-0067">ATP-binding</keyword>
<dbReference type="InterPro" id="IPR002305">
    <property type="entry name" value="aa-tRNA-synth_Ic"/>
</dbReference>
<dbReference type="PANTHER" id="PTHR11766">
    <property type="entry name" value="TYROSYL-TRNA SYNTHETASE"/>
    <property type="match status" value="1"/>
</dbReference>
<dbReference type="InterPro" id="IPR014729">
    <property type="entry name" value="Rossmann-like_a/b/a_fold"/>
</dbReference>
<evidence type="ECO:0000256" key="2">
    <source>
        <dbReference type="ARBA" id="ARBA00022490"/>
    </source>
</evidence>
<comment type="subcellular location">
    <subcellularLocation>
        <location evidence="10">Cytoplasm</location>
    </subcellularLocation>
</comment>
<dbReference type="Proteomes" id="UP000176988">
    <property type="component" value="Unassembled WGS sequence"/>
</dbReference>
<dbReference type="GO" id="GO:0005829">
    <property type="term" value="C:cytosol"/>
    <property type="evidence" value="ECO:0007669"/>
    <property type="project" value="TreeGrafter"/>
</dbReference>
<evidence type="ECO:0000313" key="14">
    <source>
        <dbReference type="Proteomes" id="UP000176988"/>
    </source>
</evidence>
<dbReference type="STRING" id="1802424.A2480_00335"/>
<evidence type="ECO:0000313" key="13">
    <source>
        <dbReference type="EMBL" id="OGM01519.1"/>
    </source>
</evidence>
<evidence type="ECO:0000256" key="10">
    <source>
        <dbReference type="HAMAP-Rule" id="MF_02007"/>
    </source>
</evidence>
<dbReference type="Gene3D" id="3.40.50.620">
    <property type="entry name" value="HUPs"/>
    <property type="match status" value="1"/>
</dbReference>
<evidence type="ECO:0000256" key="8">
    <source>
        <dbReference type="ARBA" id="ARBA00023146"/>
    </source>
</evidence>
<evidence type="ECO:0000256" key="6">
    <source>
        <dbReference type="ARBA" id="ARBA00022884"/>
    </source>
</evidence>
<evidence type="ECO:0000256" key="7">
    <source>
        <dbReference type="ARBA" id="ARBA00022917"/>
    </source>
</evidence>
<dbReference type="CDD" id="cd00805">
    <property type="entry name" value="TyrRS_core"/>
    <property type="match status" value="1"/>
</dbReference>
<evidence type="ECO:0000256" key="4">
    <source>
        <dbReference type="ARBA" id="ARBA00022741"/>
    </source>
</evidence>
<reference evidence="13 14" key="1">
    <citation type="journal article" date="2016" name="Nat. Commun.">
        <title>Thousands of microbial genomes shed light on interconnected biogeochemical processes in an aquifer system.</title>
        <authorList>
            <person name="Anantharaman K."/>
            <person name="Brown C.T."/>
            <person name="Hug L.A."/>
            <person name="Sharon I."/>
            <person name="Castelle C.J."/>
            <person name="Probst A.J."/>
            <person name="Thomas B.C."/>
            <person name="Singh A."/>
            <person name="Wilkins M.J."/>
            <person name="Karaoz U."/>
            <person name="Brodie E.L."/>
            <person name="Williams K.H."/>
            <person name="Hubbard S.S."/>
            <person name="Banfield J.F."/>
        </authorList>
    </citation>
    <scope>NUCLEOTIDE SEQUENCE [LARGE SCALE GENOMIC DNA]</scope>
</reference>
<evidence type="ECO:0000259" key="12">
    <source>
        <dbReference type="SMART" id="SM00363"/>
    </source>
</evidence>
<evidence type="ECO:0000256" key="5">
    <source>
        <dbReference type="ARBA" id="ARBA00022840"/>
    </source>
</evidence>
<comment type="subunit">
    <text evidence="1 10">Homodimer.</text>
</comment>
<protein>
    <recommendedName>
        <fullName evidence="10">Tyrosine--tRNA ligase</fullName>
        <ecNumber evidence="10">6.1.1.1</ecNumber>
    </recommendedName>
    <alternativeName>
        <fullName evidence="10">Tyrosyl-tRNA synthetase</fullName>
        <shortName evidence="10">TyrRS</shortName>
    </alternativeName>
</protein>
<dbReference type="Pfam" id="PF00579">
    <property type="entry name" value="tRNA-synt_1b"/>
    <property type="match status" value="1"/>
</dbReference>
<dbReference type="Gene3D" id="1.10.240.10">
    <property type="entry name" value="Tyrosyl-Transfer RNA Synthetase"/>
    <property type="match status" value="1"/>
</dbReference>
<dbReference type="PRINTS" id="PR01040">
    <property type="entry name" value="TRNASYNTHTYR"/>
</dbReference>
<evidence type="ECO:0000256" key="1">
    <source>
        <dbReference type="ARBA" id="ARBA00011738"/>
    </source>
</evidence>
<keyword evidence="6 11" id="KW-0694">RNA-binding</keyword>
<dbReference type="InterPro" id="IPR001412">
    <property type="entry name" value="aa-tRNA-synth_I_CS"/>
</dbReference>